<dbReference type="Gene3D" id="2.120.10.70">
    <property type="entry name" value="Fucose-specific lectin"/>
    <property type="match status" value="1"/>
</dbReference>
<dbReference type="AlphaFoldDB" id="A0A8J3ZG59"/>
<dbReference type="PRINTS" id="PR00038">
    <property type="entry name" value="HTHLUXR"/>
</dbReference>
<comment type="caution">
    <text evidence="6">The sequence shown here is derived from an EMBL/GenBank/DDBJ whole genome shotgun (WGS) entry which is preliminary data.</text>
</comment>
<dbReference type="PANTHER" id="PTHR44688:SF16">
    <property type="entry name" value="DNA-BINDING TRANSCRIPTIONAL ACTIVATOR DEVR_DOSR"/>
    <property type="match status" value="1"/>
</dbReference>
<evidence type="ECO:0000256" key="3">
    <source>
        <dbReference type="ARBA" id="ARBA00023163"/>
    </source>
</evidence>
<keyword evidence="4" id="KW-0732">Signal</keyword>
<accession>A0A8J3ZG59</accession>
<evidence type="ECO:0000259" key="5">
    <source>
        <dbReference type="PROSITE" id="PS50043"/>
    </source>
</evidence>
<protein>
    <recommendedName>
        <fullName evidence="5">HTH luxR-type domain-containing protein</fullName>
    </recommendedName>
</protein>
<dbReference type="PROSITE" id="PS50043">
    <property type="entry name" value="HTH_LUXR_2"/>
    <property type="match status" value="1"/>
</dbReference>
<dbReference type="InterPro" id="IPR036388">
    <property type="entry name" value="WH-like_DNA-bd_sf"/>
</dbReference>
<dbReference type="SMART" id="SM00421">
    <property type="entry name" value="HTH_LUXR"/>
    <property type="match status" value="1"/>
</dbReference>
<dbReference type="Pfam" id="PF00196">
    <property type="entry name" value="GerE"/>
    <property type="match status" value="1"/>
</dbReference>
<feature type="signal peptide" evidence="4">
    <location>
        <begin position="1"/>
        <end position="33"/>
    </location>
</feature>
<dbReference type="EMBL" id="BOPG01000076">
    <property type="protein sequence ID" value="GIJ62193.1"/>
    <property type="molecule type" value="Genomic_DNA"/>
</dbReference>
<keyword evidence="1" id="KW-0805">Transcription regulation</keyword>
<dbReference type="Pfam" id="PF26607">
    <property type="entry name" value="DUF8189"/>
    <property type="match status" value="1"/>
</dbReference>
<dbReference type="SUPFAM" id="SSF89372">
    <property type="entry name" value="Fucose-specific lectin"/>
    <property type="match status" value="1"/>
</dbReference>
<dbReference type="InterPro" id="IPR000792">
    <property type="entry name" value="Tscrpt_reg_LuxR_C"/>
</dbReference>
<dbReference type="GO" id="GO:0003677">
    <property type="term" value="F:DNA binding"/>
    <property type="evidence" value="ECO:0007669"/>
    <property type="project" value="UniProtKB-KW"/>
</dbReference>
<dbReference type="RefSeq" id="WP_239152510.1">
    <property type="nucleotide sequence ID" value="NZ_BOPG01000076.1"/>
</dbReference>
<evidence type="ECO:0000313" key="7">
    <source>
        <dbReference type="Proteomes" id="UP000612585"/>
    </source>
</evidence>
<dbReference type="CDD" id="cd06170">
    <property type="entry name" value="LuxR_C_like"/>
    <property type="match status" value="1"/>
</dbReference>
<keyword evidence="7" id="KW-1185">Reference proteome</keyword>
<dbReference type="GO" id="GO:0006355">
    <property type="term" value="P:regulation of DNA-templated transcription"/>
    <property type="evidence" value="ECO:0007669"/>
    <property type="project" value="InterPro"/>
</dbReference>
<name>A0A8J3ZG59_9ACTN</name>
<dbReference type="InterPro" id="IPR016032">
    <property type="entry name" value="Sig_transdc_resp-reg_C-effctor"/>
</dbReference>
<keyword evidence="2" id="KW-0238">DNA-binding</keyword>
<keyword evidence="3" id="KW-0804">Transcription</keyword>
<reference evidence="6" key="1">
    <citation type="submission" date="2021-01" db="EMBL/GenBank/DDBJ databases">
        <title>Whole genome shotgun sequence of Virgisporangium aurantiacum NBRC 16421.</title>
        <authorList>
            <person name="Komaki H."/>
            <person name="Tamura T."/>
        </authorList>
    </citation>
    <scope>NUCLEOTIDE SEQUENCE</scope>
    <source>
        <strain evidence="6">NBRC 16421</strain>
    </source>
</reference>
<feature type="domain" description="HTH luxR-type" evidence="5">
    <location>
        <begin position="304"/>
        <end position="369"/>
    </location>
</feature>
<organism evidence="6 7">
    <name type="scientific">Virgisporangium aurantiacum</name>
    <dbReference type="NCBI Taxonomy" id="175570"/>
    <lineage>
        <taxon>Bacteria</taxon>
        <taxon>Bacillati</taxon>
        <taxon>Actinomycetota</taxon>
        <taxon>Actinomycetes</taxon>
        <taxon>Micromonosporales</taxon>
        <taxon>Micromonosporaceae</taxon>
        <taxon>Virgisporangium</taxon>
    </lineage>
</organism>
<dbReference type="Gene3D" id="1.10.10.10">
    <property type="entry name" value="Winged helix-like DNA-binding domain superfamily/Winged helix DNA-binding domain"/>
    <property type="match status" value="1"/>
</dbReference>
<dbReference type="InterPro" id="IPR058502">
    <property type="entry name" value="PLL-like_beta-prop"/>
</dbReference>
<dbReference type="Proteomes" id="UP000612585">
    <property type="component" value="Unassembled WGS sequence"/>
</dbReference>
<evidence type="ECO:0000256" key="4">
    <source>
        <dbReference type="SAM" id="SignalP"/>
    </source>
</evidence>
<dbReference type="SUPFAM" id="SSF46894">
    <property type="entry name" value="C-terminal effector domain of the bipartite response regulators"/>
    <property type="match status" value="1"/>
</dbReference>
<dbReference type="PROSITE" id="PS00622">
    <property type="entry name" value="HTH_LUXR_1"/>
    <property type="match status" value="1"/>
</dbReference>
<feature type="chain" id="PRO_5035259541" description="HTH luxR-type domain-containing protein" evidence="4">
    <location>
        <begin position="34"/>
        <end position="383"/>
    </location>
</feature>
<gene>
    <name evidence="6" type="ORF">Vau01_097090</name>
</gene>
<evidence type="ECO:0000256" key="2">
    <source>
        <dbReference type="ARBA" id="ARBA00023125"/>
    </source>
</evidence>
<dbReference type="PANTHER" id="PTHR44688">
    <property type="entry name" value="DNA-BINDING TRANSCRIPTIONAL ACTIVATOR DEVR_DOSR"/>
    <property type="match status" value="1"/>
</dbReference>
<proteinExistence type="predicted"/>
<sequence>MQKIAVGKRGRRMAAAILLALAVSIGFGTRVQADTRPTRAVGTSEVPLISTAVTPNADGRMAMFAIDTYHHAHVRTQMAAGSDTWSDWSRIATNMWTLVAATNGNGLIEVFGTDNDGDLWHLWQSAPNSGSWSEWMGGFANNMSTAPSTLSVTAAANGGLTLFGLDQSGQVWGTTQYIGSNGSNGGGSWSPWGQLDGTFATIAAQTIGVWLHRTGSIRSPHDDIADPYRLQLCKDWVRAAEAWTELGCPYETAMALFDAAEEATLREALRIFQELGATAAARLTRQRMRQAGIRSIPTGPKATTRTNPMLLTRREREVLDLICRGHTNTEIAKQLFISTKTVDHHVSAVLAKLDVPNRRMAVSEATRLGLVGPRQDSASGSGS</sequence>
<evidence type="ECO:0000313" key="6">
    <source>
        <dbReference type="EMBL" id="GIJ62193.1"/>
    </source>
</evidence>
<evidence type="ECO:0000256" key="1">
    <source>
        <dbReference type="ARBA" id="ARBA00023015"/>
    </source>
</evidence>